<evidence type="ECO:0000313" key="3">
    <source>
        <dbReference type="Proteomes" id="UP000799439"/>
    </source>
</evidence>
<feature type="region of interest" description="Disordered" evidence="1">
    <location>
        <begin position="118"/>
        <end position="142"/>
    </location>
</feature>
<gene>
    <name evidence="2" type="ORF">K461DRAFT_324551</name>
</gene>
<keyword evidence="3" id="KW-1185">Reference proteome</keyword>
<sequence>MSGIALFCIAQEALPFVRVVSGMEAQQGVYSFWLVDSQAGPPLDRTFRNKLGEDEVFHTDFIGASHQDCQGWMLDHQKEVSWMNHNFFVLLDARSADDNTVVVWKFKSRGTIWEAENFEDLNDSQSEDEDDDGEDNKEDNNNIDEVLLRGTNPDIWYGFRVDYKQIKTLFAHLEFYPPEMVDPVYFNNHDELTDENGIFDMDKADRLVSGEEELED</sequence>
<dbReference type="AlphaFoldDB" id="A0A9P4MCU5"/>
<dbReference type="EMBL" id="ML996092">
    <property type="protein sequence ID" value="KAF2149145.1"/>
    <property type="molecule type" value="Genomic_DNA"/>
</dbReference>
<name>A0A9P4MCU5_9PEZI</name>
<dbReference type="OrthoDB" id="4456803at2759"/>
<protein>
    <submittedName>
        <fullName evidence="2">Uncharacterized protein</fullName>
    </submittedName>
</protein>
<reference evidence="2" key="1">
    <citation type="journal article" date="2020" name="Stud. Mycol.">
        <title>101 Dothideomycetes genomes: a test case for predicting lifestyles and emergence of pathogens.</title>
        <authorList>
            <person name="Haridas S."/>
            <person name="Albert R."/>
            <person name="Binder M."/>
            <person name="Bloem J."/>
            <person name="Labutti K."/>
            <person name="Salamov A."/>
            <person name="Andreopoulos B."/>
            <person name="Baker S."/>
            <person name="Barry K."/>
            <person name="Bills G."/>
            <person name="Bluhm B."/>
            <person name="Cannon C."/>
            <person name="Castanera R."/>
            <person name="Culley D."/>
            <person name="Daum C."/>
            <person name="Ezra D."/>
            <person name="Gonzalez J."/>
            <person name="Henrissat B."/>
            <person name="Kuo A."/>
            <person name="Liang C."/>
            <person name="Lipzen A."/>
            <person name="Lutzoni F."/>
            <person name="Magnuson J."/>
            <person name="Mondo S."/>
            <person name="Nolan M."/>
            <person name="Ohm R."/>
            <person name="Pangilinan J."/>
            <person name="Park H.-J."/>
            <person name="Ramirez L."/>
            <person name="Alfaro M."/>
            <person name="Sun H."/>
            <person name="Tritt A."/>
            <person name="Yoshinaga Y."/>
            <person name="Zwiers L.-H."/>
            <person name="Turgeon B."/>
            <person name="Goodwin S."/>
            <person name="Spatafora J."/>
            <person name="Crous P."/>
            <person name="Grigoriev I."/>
        </authorList>
    </citation>
    <scope>NUCLEOTIDE SEQUENCE</scope>
    <source>
        <strain evidence="2">CBS 260.36</strain>
    </source>
</reference>
<comment type="caution">
    <text evidence="2">The sequence shown here is derived from an EMBL/GenBank/DDBJ whole genome shotgun (WGS) entry which is preliminary data.</text>
</comment>
<evidence type="ECO:0000256" key="1">
    <source>
        <dbReference type="SAM" id="MobiDB-lite"/>
    </source>
</evidence>
<dbReference type="Proteomes" id="UP000799439">
    <property type="component" value="Unassembled WGS sequence"/>
</dbReference>
<organism evidence="2 3">
    <name type="scientific">Myriangium duriaei CBS 260.36</name>
    <dbReference type="NCBI Taxonomy" id="1168546"/>
    <lineage>
        <taxon>Eukaryota</taxon>
        <taxon>Fungi</taxon>
        <taxon>Dikarya</taxon>
        <taxon>Ascomycota</taxon>
        <taxon>Pezizomycotina</taxon>
        <taxon>Dothideomycetes</taxon>
        <taxon>Dothideomycetidae</taxon>
        <taxon>Myriangiales</taxon>
        <taxon>Myriangiaceae</taxon>
        <taxon>Myriangium</taxon>
    </lineage>
</organism>
<evidence type="ECO:0000313" key="2">
    <source>
        <dbReference type="EMBL" id="KAF2149145.1"/>
    </source>
</evidence>
<feature type="compositionally biased region" description="Acidic residues" evidence="1">
    <location>
        <begin position="118"/>
        <end position="137"/>
    </location>
</feature>
<proteinExistence type="predicted"/>
<accession>A0A9P4MCU5</accession>